<dbReference type="InterPro" id="IPR013078">
    <property type="entry name" value="His_Pase_superF_clade-1"/>
</dbReference>
<accession>A0A0M9BMT1</accession>
<evidence type="ECO:0000256" key="3">
    <source>
        <dbReference type="PIRSR" id="PIRSR613078-2"/>
    </source>
</evidence>
<dbReference type="EMBL" id="LITU01000060">
    <property type="protein sequence ID" value="KOY15530.1"/>
    <property type="molecule type" value="Genomic_DNA"/>
</dbReference>
<dbReference type="GO" id="GO:0043456">
    <property type="term" value="P:regulation of pentose-phosphate shunt"/>
    <property type="evidence" value="ECO:0007669"/>
    <property type="project" value="TreeGrafter"/>
</dbReference>
<dbReference type="RefSeq" id="WP_053781743.1">
    <property type="nucleotide sequence ID" value="NZ_LITU01000060.1"/>
</dbReference>
<dbReference type="Gene3D" id="3.40.50.1240">
    <property type="entry name" value="Phosphoglycerate mutase-like"/>
    <property type="match status" value="1"/>
</dbReference>
<dbReference type="PANTHER" id="PTHR46517">
    <property type="entry name" value="FRUCTOSE-2,6-BISPHOSPHATASE TIGAR"/>
    <property type="match status" value="1"/>
</dbReference>
<sequence>MDIEAGQSRIQSREIMLIRHGTTAWNLEKRYLGHTDIGLLPEAEQELAPLLEQSSNVTWDALYCSDLLRCQQTLTHIAPSQAGQAKLDPRLREIDFGQWEGLTYDQLKDNPQYRDWIDAPQEVTPPKGEPWKAFAARIDSFLEESLLSFSLILHSRNTNVPKIAVITHGGVIRYMVSRLIPHQEFWDTQVIPGQAIKIRLDGDGDSWVGTRLTFP</sequence>
<protein>
    <recommendedName>
        <fullName evidence="6">Phosphoglycerate mutase</fullName>
    </recommendedName>
</protein>
<feature type="binding site" evidence="3">
    <location>
        <position position="69"/>
    </location>
    <ligand>
        <name>substrate</name>
    </ligand>
</feature>
<evidence type="ECO:0008006" key="6">
    <source>
        <dbReference type="Google" id="ProtNLM"/>
    </source>
</evidence>
<dbReference type="InterPro" id="IPR051695">
    <property type="entry name" value="Phosphoglycerate_Mutase"/>
</dbReference>
<evidence type="ECO:0000256" key="2">
    <source>
        <dbReference type="PIRSR" id="PIRSR613078-1"/>
    </source>
</evidence>
<feature type="binding site" evidence="3">
    <location>
        <begin position="19"/>
        <end position="26"/>
    </location>
    <ligand>
        <name>substrate</name>
    </ligand>
</feature>
<reference evidence="4 5" key="1">
    <citation type="submission" date="2015-08" db="EMBL/GenBank/DDBJ databases">
        <title>Draft genome sequence of cellulolytic and xylanolytic Paenibacillus sp. A59, isolated from a decaying forest soil from Patagonia, Argentina.</title>
        <authorList>
            <person name="Ghio S."/>
            <person name="Caceres A.M."/>
            <person name="Talia P."/>
            <person name="Grasso D."/>
            <person name="Campos E."/>
        </authorList>
    </citation>
    <scope>NUCLEOTIDE SEQUENCE [LARGE SCALE GENOMIC DNA]</scope>
    <source>
        <strain evidence="4 5">A59</strain>
    </source>
</reference>
<evidence type="ECO:0000313" key="4">
    <source>
        <dbReference type="EMBL" id="KOY15530.1"/>
    </source>
</evidence>
<dbReference type="PANTHER" id="PTHR46517:SF1">
    <property type="entry name" value="FRUCTOSE-2,6-BISPHOSPHATASE TIGAR"/>
    <property type="match status" value="1"/>
</dbReference>
<dbReference type="GO" id="GO:0004331">
    <property type="term" value="F:fructose-2,6-bisphosphate 2-phosphatase activity"/>
    <property type="evidence" value="ECO:0007669"/>
    <property type="project" value="TreeGrafter"/>
</dbReference>
<feature type="active site" description="Tele-phosphohistidine intermediate" evidence="2">
    <location>
        <position position="20"/>
    </location>
</feature>
<gene>
    <name evidence="4" type="ORF">AMS66_15935</name>
</gene>
<keyword evidence="5" id="KW-1185">Reference proteome</keyword>
<dbReference type="GO" id="GO:0045820">
    <property type="term" value="P:negative regulation of glycolytic process"/>
    <property type="evidence" value="ECO:0007669"/>
    <property type="project" value="TreeGrafter"/>
</dbReference>
<dbReference type="CDD" id="cd07067">
    <property type="entry name" value="HP_PGM_like"/>
    <property type="match status" value="1"/>
</dbReference>
<name>A0A0M9BMT1_9BACL</name>
<dbReference type="SMART" id="SM00855">
    <property type="entry name" value="PGAM"/>
    <property type="match status" value="1"/>
</dbReference>
<proteinExistence type="predicted"/>
<evidence type="ECO:0000313" key="5">
    <source>
        <dbReference type="Proteomes" id="UP000037688"/>
    </source>
</evidence>
<dbReference type="AlphaFoldDB" id="A0A0M9BMT1"/>
<dbReference type="InterPro" id="IPR029033">
    <property type="entry name" value="His_PPase_superfam"/>
</dbReference>
<organism evidence="4 5">
    <name type="scientific">Paenibacillus xylanivorans</name>
    <dbReference type="NCBI Taxonomy" id="1705561"/>
    <lineage>
        <taxon>Bacteria</taxon>
        <taxon>Bacillati</taxon>
        <taxon>Bacillota</taxon>
        <taxon>Bacilli</taxon>
        <taxon>Bacillales</taxon>
        <taxon>Paenibacillaceae</taxon>
        <taxon>Paenibacillus</taxon>
    </lineage>
</organism>
<comment type="caution">
    <text evidence="4">The sequence shown here is derived from an EMBL/GenBank/DDBJ whole genome shotgun (WGS) entry which is preliminary data.</text>
</comment>
<dbReference type="SUPFAM" id="SSF53254">
    <property type="entry name" value="Phosphoglycerate mutase-like"/>
    <property type="match status" value="1"/>
</dbReference>
<feature type="active site" description="Proton donor/acceptor" evidence="2">
    <location>
        <position position="93"/>
    </location>
</feature>
<dbReference type="PATRIC" id="fig|1705561.3.peg.3252"/>
<dbReference type="Proteomes" id="UP000037688">
    <property type="component" value="Unassembled WGS sequence"/>
</dbReference>
<keyword evidence="1" id="KW-0378">Hydrolase</keyword>
<dbReference type="GO" id="GO:0005829">
    <property type="term" value="C:cytosol"/>
    <property type="evidence" value="ECO:0007669"/>
    <property type="project" value="TreeGrafter"/>
</dbReference>
<evidence type="ECO:0000256" key="1">
    <source>
        <dbReference type="ARBA" id="ARBA00022801"/>
    </source>
</evidence>
<dbReference type="Pfam" id="PF00300">
    <property type="entry name" value="His_Phos_1"/>
    <property type="match status" value="1"/>
</dbReference>